<dbReference type="Pfam" id="PF00294">
    <property type="entry name" value="PfkB"/>
    <property type="match status" value="1"/>
</dbReference>
<evidence type="ECO:0000256" key="2">
    <source>
        <dbReference type="ARBA" id="ARBA00022679"/>
    </source>
</evidence>
<dbReference type="RefSeq" id="WP_378102466.1">
    <property type="nucleotide sequence ID" value="NZ_JBHSEP010000031.1"/>
</dbReference>
<evidence type="ECO:0000256" key="3">
    <source>
        <dbReference type="ARBA" id="ARBA00022777"/>
    </source>
</evidence>
<dbReference type="PROSITE" id="PS00584">
    <property type="entry name" value="PFKB_KINASES_2"/>
    <property type="match status" value="1"/>
</dbReference>
<reference evidence="7" key="1">
    <citation type="journal article" date="2019" name="Int. J. Syst. Evol. Microbiol.">
        <title>The Global Catalogue of Microorganisms (GCM) 10K type strain sequencing project: providing services to taxonomists for standard genome sequencing and annotation.</title>
        <authorList>
            <consortium name="The Broad Institute Genomics Platform"/>
            <consortium name="The Broad Institute Genome Sequencing Center for Infectious Disease"/>
            <person name="Wu L."/>
            <person name="Ma J."/>
        </authorList>
    </citation>
    <scope>NUCLEOTIDE SEQUENCE [LARGE SCALE GENOMIC DNA]</scope>
    <source>
        <strain evidence="7">CCUG 49571</strain>
    </source>
</reference>
<dbReference type="EMBL" id="JBHSEP010000031">
    <property type="protein sequence ID" value="MFC4601843.1"/>
    <property type="molecule type" value="Genomic_DNA"/>
</dbReference>
<dbReference type="InterPro" id="IPR052562">
    <property type="entry name" value="Ketohexokinase-related"/>
</dbReference>
<dbReference type="InterPro" id="IPR002139">
    <property type="entry name" value="Ribo/fructo_kinase"/>
</dbReference>
<keyword evidence="2 4" id="KW-0808">Transferase</keyword>
<name>A0ABV9FKQ4_9BACL</name>
<comment type="caution">
    <text evidence="6">The sequence shown here is derived from an EMBL/GenBank/DDBJ whole genome shotgun (WGS) entry which is preliminary data.</text>
</comment>
<evidence type="ECO:0000259" key="5">
    <source>
        <dbReference type="Pfam" id="PF00294"/>
    </source>
</evidence>
<keyword evidence="3 4" id="KW-0418">Kinase</keyword>
<dbReference type="InterPro" id="IPR011611">
    <property type="entry name" value="PfkB_dom"/>
</dbReference>
<sequence length="303" mass="31483">MSGPIVFVGTATLDHIALVDRVPHSDQRIPALELIQCGGGPAANAAAAARALGAPCSLISAVGDDAAGAAIVAELERDGIETSGVQVVQGGRSSTSLIHVESSGLRAITYYGGVLQDYELSRFPAESVRQAALVHADGNRPELTLLALQTAKHLGIPTSLDGGNIREGDLERLLPYVDVFITDVKSLPQALAELPPEQACLELAQSGPSCTAITLGKQGCVLWSEAQGFSRVQGIPVKALDTTGAGDNFHGAFAYGLWKGMAPADNLKLSNAFAALSCEGLGGRGRLATFEEIDRLYLQGSQP</sequence>
<dbReference type="Proteomes" id="UP001596028">
    <property type="component" value="Unassembled WGS sequence"/>
</dbReference>
<evidence type="ECO:0000313" key="7">
    <source>
        <dbReference type="Proteomes" id="UP001596028"/>
    </source>
</evidence>
<evidence type="ECO:0000256" key="4">
    <source>
        <dbReference type="RuleBase" id="RU003704"/>
    </source>
</evidence>
<feature type="domain" description="Carbohydrate kinase PfkB" evidence="5">
    <location>
        <begin position="5"/>
        <end position="283"/>
    </location>
</feature>
<gene>
    <name evidence="6" type="ORF">ACFO3S_26640</name>
</gene>
<dbReference type="GO" id="GO:0016301">
    <property type="term" value="F:kinase activity"/>
    <property type="evidence" value="ECO:0007669"/>
    <property type="project" value="UniProtKB-KW"/>
</dbReference>
<protein>
    <submittedName>
        <fullName evidence="6">PfkB family carbohydrate kinase</fullName>
    </submittedName>
</protein>
<dbReference type="PANTHER" id="PTHR42774">
    <property type="entry name" value="PHOSPHOTRANSFERASE SYSTEM TRANSPORT PROTEIN"/>
    <property type="match status" value="1"/>
</dbReference>
<dbReference type="PANTHER" id="PTHR42774:SF3">
    <property type="entry name" value="KETOHEXOKINASE"/>
    <property type="match status" value="1"/>
</dbReference>
<proteinExistence type="inferred from homology"/>
<accession>A0ABV9FKQ4</accession>
<organism evidence="6 7">
    <name type="scientific">Cohnella hongkongensis</name>
    <dbReference type="NCBI Taxonomy" id="178337"/>
    <lineage>
        <taxon>Bacteria</taxon>
        <taxon>Bacillati</taxon>
        <taxon>Bacillota</taxon>
        <taxon>Bacilli</taxon>
        <taxon>Bacillales</taxon>
        <taxon>Paenibacillaceae</taxon>
        <taxon>Cohnella</taxon>
    </lineage>
</organism>
<dbReference type="SUPFAM" id="SSF53613">
    <property type="entry name" value="Ribokinase-like"/>
    <property type="match status" value="1"/>
</dbReference>
<dbReference type="InterPro" id="IPR002173">
    <property type="entry name" value="Carboh/pur_kinase_PfkB_CS"/>
</dbReference>
<evidence type="ECO:0000313" key="6">
    <source>
        <dbReference type="EMBL" id="MFC4601843.1"/>
    </source>
</evidence>
<evidence type="ECO:0000256" key="1">
    <source>
        <dbReference type="ARBA" id="ARBA00010688"/>
    </source>
</evidence>
<dbReference type="InterPro" id="IPR029056">
    <property type="entry name" value="Ribokinase-like"/>
</dbReference>
<dbReference type="Gene3D" id="3.40.1190.20">
    <property type="match status" value="1"/>
</dbReference>
<keyword evidence="7" id="KW-1185">Reference proteome</keyword>
<dbReference type="PRINTS" id="PR00990">
    <property type="entry name" value="RIBOKINASE"/>
</dbReference>
<comment type="similarity">
    <text evidence="1 4">Belongs to the carbohydrate kinase PfkB family.</text>
</comment>